<dbReference type="EMBL" id="MCOK01000001">
    <property type="protein sequence ID" value="OOC56966.1"/>
    <property type="molecule type" value="Genomic_DNA"/>
</dbReference>
<accession>A0A7Z0BJZ5</accession>
<gene>
    <name evidence="1" type="ORF">HNR06_003862</name>
    <name evidence="2" type="ORF">NOSIN_04015</name>
</gene>
<evidence type="ECO:0000313" key="1">
    <source>
        <dbReference type="EMBL" id="NYH54273.1"/>
    </source>
</evidence>
<dbReference type="RefSeq" id="WP_077693392.1">
    <property type="nucleotide sequence ID" value="NZ_JACCHL010000001.1"/>
</dbReference>
<proteinExistence type="predicted"/>
<evidence type="ECO:0000313" key="2">
    <source>
        <dbReference type="EMBL" id="OOC56966.1"/>
    </source>
</evidence>
<protein>
    <submittedName>
        <fullName evidence="2">Uncharacterized protein</fullName>
    </submittedName>
</protein>
<comment type="caution">
    <text evidence="2">The sequence shown here is derived from an EMBL/GenBank/DDBJ whole genome shotgun (WGS) entry which is preliminary data.</text>
</comment>
<accession>A0A1V3C8X1</accession>
<reference evidence="1 4" key="3">
    <citation type="submission" date="2020-07" db="EMBL/GenBank/DDBJ databases">
        <title>Sequencing the genomes of 1000 actinobacteria strains.</title>
        <authorList>
            <person name="Klenk H.-P."/>
        </authorList>
    </citation>
    <scope>NUCLEOTIDE SEQUENCE [LARGE SCALE GENOMIC DNA]</scope>
    <source>
        <strain evidence="1 4">DSM 45278</strain>
    </source>
</reference>
<dbReference type="OrthoDB" id="2273115at2"/>
<reference evidence="3" key="2">
    <citation type="submission" date="2016-08" db="EMBL/GenBank/DDBJ databases">
        <authorList>
            <person name="Tokovenko B."/>
            <person name="Kalinowski J."/>
        </authorList>
    </citation>
    <scope>NUCLEOTIDE SEQUENCE [LARGE SCALE GENOMIC DNA]</scope>
    <source>
        <strain evidence="3">UTMC102</strain>
    </source>
</reference>
<organism evidence="2 3">
    <name type="scientific">Nocardiopsis sinuspersici</name>
    <dbReference type="NCBI Taxonomy" id="501010"/>
    <lineage>
        <taxon>Bacteria</taxon>
        <taxon>Bacillati</taxon>
        <taxon>Actinomycetota</taxon>
        <taxon>Actinomycetes</taxon>
        <taxon>Streptosporangiales</taxon>
        <taxon>Nocardiopsidaceae</taxon>
        <taxon>Nocardiopsis</taxon>
    </lineage>
</organism>
<evidence type="ECO:0000313" key="4">
    <source>
        <dbReference type="Proteomes" id="UP000584931"/>
    </source>
</evidence>
<keyword evidence="3" id="KW-1185">Reference proteome</keyword>
<sequence>MRWVTYLSPSGGGERLGALDDGDVLGSPGAERLADLLEAGGDALGAAHGRALDAPIEIIVEPEARMCAPVVPAAPVAVRAGDDVWEVAPGLVRGVDDAVPPDARSARVGVAAVAGGGGPVSAYTPACLWLDRAGRPVQLSLGPVLVTADEVAGEPLRMSASVDDRELGRGLVAPDHEWLVSGSAGVRALLPVATPPLEADDELFVDADALGTFEVRVGSQV</sequence>
<name>A0A1V3C8X1_9ACTN</name>
<dbReference type="Proteomes" id="UP000584931">
    <property type="component" value="Unassembled WGS sequence"/>
</dbReference>
<reference evidence="2" key="1">
    <citation type="submission" date="2016-08" db="EMBL/GenBank/DDBJ databases">
        <authorList>
            <person name="Seilhamer J.J."/>
        </authorList>
    </citation>
    <scope>NUCLEOTIDE SEQUENCE [LARGE SCALE GENOMIC DNA]</scope>
    <source>
        <strain evidence="2">UTMC102</strain>
    </source>
</reference>
<dbReference type="Proteomes" id="UP000189004">
    <property type="component" value="Unassembled WGS sequence"/>
</dbReference>
<dbReference type="AlphaFoldDB" id="A0A1V3C8X1"/>
<dbReference type="EMBL" id="JACCHL010000001">
    <property type="protein sequence ID" value="NYH54273.1"/>
    <property type="molecule type" value="Genomic_DNA"/>
</dbReference>
<evidence type="ECO:0000313" key="3">
    <source>
        <dbReference type="Proteomes" id="UP000189004"/>
    </source>
</evidence>